<keyword evidence="1" id="KW-0472">Membrane</keyword>
<evidence type="ECO:0000313" key="2">
    <source>
        <dbReference type="EMBL" id="OGI75610.1"/>
    </source>
</evidence>
<keyword evidence="1" id="KW-1133">Transmembrane helix</keyword>
<reference evidence="2 3" key="1">
    <citation type="journal article" date="2016" name="Nat. Commun.">
        <title>Thousands of microbial genomes shed light on interconnected biogeochemical processes in an aquifer system.</title>
        <authorList>
            <person name="Anantharaman K."/>
            <person name="Brown C.T."/>
            <person name="Hug L.A."/>
            <person name="Sharon I."/>
            <person name="Castelle C.J."/>
            <person name="Probst A.J."/>
            <person name="Thomas B.C."/>
            <person name="Singh A."/>
            <person name="Wilkins M.J."/>
            <person name="Karaoz U."/>
            <person name="Brodie E.L."/>
            <person name="Williams K.H."/>
            <person name="Hubbard S.S."/>
            <person name="Banfield J.F."/>
        </authorList>
    </citation>
    <scope>NUCLEOTIDE SEQUENCE [LARGE SCALE GENOMIC DNA]</scope>
</reference>
<dbReference type="STRING" id="1801756.A3C67_00795"/>
<proteinExistence type="predicted"/>
<dbReference type="Gene3D" id="2.60.120.260">
    <property type="entry name" value="Galactose-binding domain-like"/>
    <property type="match status" value="1"/>
</dbReference>
<organism evidence="2 3">
    <name type="scientific">Candidatus Nomurabacteria bacterium RIFCSPHIGHO2_02_FULL_42_19</name>
    <dbReference type="NCBI Taxonomy" id="1801756"/>
    <lineage>
        <taxon>Bacteria</taxon>
        <taxon>Candidatus Nomuraibacteriota</taxon>
    </lineage>
</organism>
<gene>
    <name evidence="2" type="ORF">A3C67_00795</name>
</gene>
<accession>A0A1F6W122</accession>
<keyword evidence="1" id="KW-0812">Transmembrane</keyword>
<feature type="transmembrane region" description="Helical" evidence="1">
    <location>
        <begin position="21"/>
        <end position="42"/>
    </location>
</feature>
<name>A0A1F6W122_9BACT</name>
<evidence type="ECO:0000256" key="1">
    <source>
        <dbReference type="SAM" id="Phobius"/>
    </source>
</evidence>
<evidence type="ECO:0008006" key="4">
    <source>
        <dbReference type="Google" id="ProtNLM"/>
    </source>
</evidence>
<sequence>MTMIKINLQKNKVYPNREARRGFVLLFAVTISSIILAITLGVTDIALKEINFSTSAQNTNDAFFAADTGIECALVNDKSTSNSFQSGGSGQVQCLGGNINLTGSFPSWSFIVSGLGNMGVSCAKVNVVKDTTSNAPLTKTTITSEGYNIGDSSCNSSSQNRIERKLQVVYGAQTNVALATNGATASASSTGPGTFQPSYTINGERSGSPWGGVGGGWRDNTANFPPDDWLQVDFNASYTLNEINVFGVQDNYTAPSAPTLAMTSTLYGLKDFDIQYWNSSSWQNVSGGVITNNNRVWVQLTGINVTTSKIRLLIHDSQPHDWSRVTEIEAWK</sequence>
<dbReference type="InterPro" id="IPR008979">
    <property type="entry name" value="Galactose-bd-like_sf"/>
</dbReference>
<comment type="caution">
    <text evidence="2">The sequence shown here is derived from an EMBL/GenBank/DDBJ whole genome shotgun (WGS) entry which is preliminary data.</text>
</comment>
<evidence type="ECO:0000313" key="3">
    <source>
        <dbReference type="Proteomes" id="UP000179275"/>
    </source>
</evidence>
<dbReference type="Proteomes" id="UP000179275">
    <property type="component" value="Unassembled WGS sequence"/>
</dbReference>
<dbReference type="SUPFAM" id="SSF49785">
    <property type="entry name" value="Galactose-binding domain-like"/>
    <property type="match status" value="1"/>
</dbReference>
<dbReference type="AlphaFoldDB" id="A0A1F6W122"/>
<protein>
    <recommendedName>
        <fullName evidence="4">F5/8 type C domain-containing protein</fullName>
    </recommendedName>
</protein>
<dbReference type="EMBL" id="MFUG01000017">
    <property type="protein sequence ID" value="OGI75610.1"/>
    <property type="molecule type" value="Genomic_DNA"/>
</dbReference>